<accession>E1YHB6</accession>
<dbReference type="NCBIfam" id="TIGR03831">
    <property type="entry name" value="YgiT_finger"/>
    <property type="match status" value="1"/>
</dbReference>
<evidence type="ECO:0000313" key="1">
    <source>
        <dbReference type="EMBL" id="CBX29960.1"/>
    </source>
</evidence>
<gene>
    <name evidence="1" type="ORF">N47_F16550</name>
</gene>
<organism evidence="1">
    <name type="scientific">uncultured Desulfobacterium sp</name>
    <dbReference type="NCBI Taxonomy" id="201089"/>
    <lineage>
        <taxon>Bacteria</taxon>
        <taxon>Pseudomonadati</taxon>
        <taxon>Thermodesulfobacteriota</taxon>
        <taxon>Desulfobacteria</taxon>
        <taxon>Desulfobacterales</taxon>
        <taxon>Desulfobacteriaceae</taxon>
        <taxon>Desulfobacterium</taxon>
        <taxon>environmental samples</taxon>
    </lineage>
</organism>
<evidence type="ECO:0008006" key="2">
    <source>
        <dbReference type="Google" id="ProtNLM"/>
    </source>
</evidence>
<proteinExistence type="predicted"/>
<protein>
    <recommendedName>
        <fullName evidence="2">YgiT-type zinc finger domain protein</fullName>
    </recommendedName>
</protein>
<sequence length="96" mass="10907">MLPFEKCPVCGGELKNKIVEKILHGGNNTAILKINAEVCLHCGERLYAEEIVRLFEKIRNKLTRRDLTGFDSSGQAFTVDNEWLNNQIQPTSNRDC</sequence>
<dbReference type="InterPro" id="IPR022453">
    <property type="entry name" value="Znf_MqsA-type"/>
</dbReference>
<reference evidence="1" key="1">
    <citation type="journal article" date="2011" name="Environ. Microbiol.">
        <title>Genomic insights into the metabolic potential of the polycyclic aromatic hydrocarbon degrading sulfate-reducing Deltaproteobacterium N47.</title>
        <authorList>
            <person name="Bergmann F."/>
            <person name="Selesi D."/>
            <person name="Weinmaier T."/>
            <person name="Tischler P."/>
            <person name="Rattei T."/>
            <person name="Meckenstock R.U."/>
        </authorList>
    </citation>
    <scope>NUCLEOTIDE SEQUENCE</scope>
</reference>
<dbReference type="AlphaFoldDB" id="E1YHB6"/>
<dbReference type="Gene3D" id="3.10.20.860">
    <property type="match status" value="1"/>
</dbReference>
<name>E1YHB6_9BACT</name>
<dbReference type="EMBL" id="FR695873">
    <property type="protein sequence ID" value="CBX29960.1"/>
    <property type="molecule type" value="Genomic_DNA"/>
</dbReference>